<feature type="active site" description="Tele-AMP-histidine intermediate" evidence="5">
    <location>
        <position position="308"/>
    </location>
</feature>
<dbReference type="InterPro" id="IPR013792">
    <property type="entry name" value="RNA3'P_cycl/enolpyr_Trfase_a/b"/>
</dbReference>
<dbReference type="NCBIfam" id="TIGR03399">
    <property type="entry name" value="RNA_3prim_cycl"/>
    <property type="match status" value="1"/>
</dbReference>
<dbReference type="InterPro" id="IPR017770">
    <property type="entry name" value="RNA3'_term_phos_cyc_type_1"/>
</dbReference>
<dbReference type="PROSITE" id="PS01287">
    <property type="entry name" value="RTC"/>
    <property type="match status" value="1"/>
</dbReference>
<evidence type="ECO:0000256" key="4">
    <source>
        <dbReference type="ARBA" id="ARBA00024481"/>
    </source>
</evidence>
<gene>
    <name evidence="5" type="primary">rtcA</name>
    <name evidence="9" type="ORF">SAMN05216576_104185</name>
</gene>
<keyword evidence="5" id="KW-0963">Cytoplasm</keyword>
<keyword evidence="2 5" id="KW-0436">Ligase</keyword>
<evidence type="ECO:0000259" key="8">
    <source>
        <dbReference type="Pfam" id="PF05189"/>
    </source>
</evidence>
<keyword evidence="5" id="KW-0067">ATP-binding</keyword>
<evidence type="ECO:0000256" key="5">
    <source>
        <dbReference type="HAMAP-Rule" id="MF_00200"/>
    </source>
</evidence>
<comment type="similarity">
    <text evidence="1 5">Belongs to the RNA 3'-terminal cyclase family. Type 1 subfamily.</text>
</comment>
<organism evidence="9 10">
    <name type="scientific">Ectopseudomonas chengduensis</name>
    <dbReference type="NCBI Taxonomy" id="489632"/>
    <lineage>
        <taxon>Bacteria</taxon>
        <taxon>Pseudomonadati</taxon>
        <taxon>Pseudomonadota</taxon>
        <taxon>Gammaproteobacteria</taxon>
        <taxon>Pseudomonadales</taxon>
        <taxon>Pseudomonadaceae</taxon>
        <taxon>Ectopseudomonas</taxon>
    </lineage>
</organism>
<dbReference type="PANTHER" id="PTHR11096">
    <property type="entry name" value="RNA 3' TERMINAL PHOSPHATE CYCLASE"/>
    <property type="match status" value="1"/>
</dbReference>
<comment type="catalytic activity">
    <reaction evidence="4 5">
        <text>a 3'-end 3'-phospho-ribonucleotide-RNA + ATP = a 3'-end 2',3'-cyclophospho-ribonucleotide-RNA + AMP + diphosphate</text>
        <dbReference type="Rhea" id="RHEA:23976"/>
        <dbReference type="Rhea" id="RHEA-COMP:10463"/>
        <dbReference type="Rhea" id="RHEA-COMP:10464"/>
        <dbReference type="ChEBI" id="CHEBI:30616"/>
        <dbReference type="ChEBI" id="CHEBI:33019"/>
        <dbReference type="ChEBI" id="CHEBI:83062"/>
        <dbReference type="ChEBI" id="CHEBI:83064"/>
        <dbReference type="ChEBI" id="CHEBI:456215"/>
        <dbReference type="EC" id="6.5.1.4"/>
    </reaction>
</comment>
<feature type="binding site" evidence="5">
    <location>
        <position position="102"/>
    </location>
    <ligand>
        <name>ATP</name>
        <dbReference type="ChEBI" id="CHEBI:30616"/>
    </ligand>
</feature>
<dbReference type="InterPro" id="IPR036553">
    <property type="entry name" value="RPTC_insert"/>
</dbReference>
<dbReference type="InterPro" id="IPR013791">
    <property type="entry name" value="RNA3'-term_phos_cycl_insert"/>
</dbReference>
<dbReference type="Pfam" id="PF05189">
    <property type="entry name" value="RTC_insert"/>
    <property type="match status" value="1"/>
</dbReference>
<dbReference type="EC" id="6.5.1.4" evidence="5 6"/>
<dbReference type="EMBL" id="FMZQ01000004">
    <property type="protein sequence ID" value="SDC58519.1"/>
    <property type="molecule type" value="Genomic_DNA"/>
</dbReference>
<dbReference type="InterPro" id="IPR000228">
    <property type="entry name" value="RNA3'_term_phos_cyc"/>
</dbReference>
<dbReference type="InterPro" id="IPR037136">
    <property type="entry name" value="RNA3'_phos_cyclase_dom_sf"/>
</dbReference>
<dbReference type="Proteomes" id="UP000199467">
    <property type="component" value="Unassembled WGS sequence"/>
</dbReference>
<evidence type="ECO:0000259" key="7">
    <source>
        <dbReference type="Pfam" id="PF01137"/>
    </source>
</evidence>
<dbReference type="GO" id="GO:0003963">
    <property type="term" value="F:RNA-3'-phosphate cyclase activity"/>
    <property type="evidence" value="ECO:0007669"/>
    <property type="project" value="UniProtKB-UniRule"/>
</dbReference>
<feature type="domain" description="RNA 3'-terminal phosphate cyclase" evidence="7">
    <location>
        <begin position="13"/>
        <end position="324"/>
    </location>
</feature>
<feature type="binding site" evidence="5">
    <location>
        <begin position="283"/>
        <end position="287"/>
    </location>
    <ligand>
        <name>ATP</name>
        <dbReference type="ChEBI" id="CHEBI:30616"/>
    </ligand>
</feature>
<dbReference type="PIRSF" id="PIRSF005378">
    <property type="entry name" value="RNA3'_term_phos_cycl_euk"/>
    <property type="match status" value="1"/>
</dbReference>
<dbReference type="InterPro" id="IPR023797">
    <property type="entry name" value="RNA3'_phos_cyclase_dom"/>
</dbReference>
<sequence>MNKDLIELDGAIGGGQILRSALSLSMITGKPFRIHNIRAKRSRPGLLRQHLTAVTAAAQISSARVEGAQLGSQSLSFAPGAIQGGDYDFAIGTAGSCSLVMQTLLPALLQADQPSRVHISGGTHNPLAPPFEFLERAWLPLLRRMGAQVEIELLRHGFAPAGGGAIALQVAPSVLSPLHLKAPGAVHHQLATAIVADVPGHVAERELARVGKRLKWPEQALKGIWLDKQIGPGNVLLLEIACEHLTEVFSSVGQSSVRAEQVADRAVGQARQWLHSGAAVAEHLADQLLLPLAMAGGGSFSTTHMSEHLSSNMQVIQHFLNVAIICTQTDEHALQVELRRR</sequence>
<dbReference type="Gene3D" id="3.30.360.20">
    <property type="entry name" value="RNA 3'-terminal phosphate cyclase, insert domain"/>
    <property type="match status" value="1"/>
</dbReference>
<dbReference type="Gene3D" id="3.65.10.20">
    <property type="entry name" value="RNA 3'-terminal phosphate cyclase domain"/>
    <property type="match status" value="1"/>
</dbReference>
<evidence type="ECO:0000313" key="9">
    <source>
        <dbReference type="EMBL" id="SDC58519.1"/>
    </source>
</evidence>
<dbReference type="PANTHER" id="PTHR11096:SF0">
    <property type="entry name" value="RNA 3'-TERMINAL PHOSPHATE CYCLASE"/>
    <property type="match status" value="1"/>
</dbReference>
<dbReference type="Pfam" id="PF01137">
    <property type="entry name" value="RTC"/>
    <property type="match status" value="1"/>
</dbReference>
<dbReference type="InterPro" id="IPR020719">
    <property type="entry name" value="RNA3'_term_phos_cycl-like_CS"/>
</dbReference>
<keyword evidence="3 5" id="KW-0547">Nucleotide-binding</keyword>
<comment type="function">
    <text evidence="5">Catalyzes the conversion of 3'-phosphate to a 2',3'-cyclic phosphodiester at the end of RNA. The mechanism of action of the enzyme occurs in 3 steps: (A) adenylation of the enzyme by ATP; (B) transfer of adenylate to an RNA-N3'P to produce RNA-N3'PP5'A; (C) and attack of the adjacent 2'-hydroxyl on the 3'-phosphorus in the diester linkage to produce the cyclic end product. The biological role of this enzyme is unknown but it is likely to function in some aspects of cellular RNA processing.</text>
</comment>
<evidence type="ECO:0000256" key="6">
    <source>
        <dbReference type="NCBIfam" id="TIGR03399"/>
    </source>
</evidence>
<dbReference type="HAMAP" id="MF_00200">
    <property type="entry name" value="RTC"/>
    <property type="match status" value="1"/>
</dbReference>
<dbReference type="NCBIfam" id="NF003246">
    <property type="entry name" value="PRK04204.1-2"/>
    <property type="match status" value="1"/>
</dbReference>
<dbReference type="NCBIfam" id="NF003247">
    <property type="entry name" value="PRK04204.1-3"/>
    <property type="match status" value="1"/>
</dbReference>
<dbReference type="SUPFAM" id="SSF52913">
    <property type="entry name" value="RNA 3'-terminal phosphate cyclase, RPTC, insert domain"/>
    <property type="match status" value="1"/>
</dbReference>
<protein>
    <recommendedName>
        <fullName evidence="5 6">RNA 3'-terminal phosphate cyclase</fullName>
        <shortName evidence="5">RNA cyclase</shortName>
        <shortName evidence="5">RNA-3'-phosphate cyclase</shortName>
        <ecNumber evidence="5 6">6.5.1.4</ecNumber>
    </recommendedName>
</protein>
<feature type="domain" description="RNA 3'-terminal phosphate cyclase insert" evidence="8">
    <location>
        <begin position="183"/>
        <end position="274"/>
    </location>
</feature>
<dbReference type="AlphaFoldDB" id="A0A1G6MSK0"/>
<reference evidence="10" key="1">
    <citation type="submission" date="2016-10" db="EMBL/GenBank/DDBJ databases">
        <authorList>
            <person name="Varghese N."/>
            <person name="Submissions S."/>
        </authorList>
    </citation>
    <scope>NUCLEOTIDE SEQUENCE [LARGE SCALE GENOMIC DNA]</scope>
    <source>
        <strain evidence="10">DSM 26382</strain>
    </source>
</reference>
<comment type="subcellular location">
    <subcellularLocation>
        <location evidence="5">Cytoplasm</location>
    </subcellularLocation>
</comment>
<evidence type="ECO:0000256" key="3">
    <source>
        <dbReference type="ARBA" id="ARBA00022741"/>
    </source>
</evidence>
<dbReference type="GO" id="GO:0005737">
    <property type="term" value="C:cytoplasm"/>
    <property type="evidence" value="ECO:0007669"/>
    <property type="project" value="UniProtKB-SubCell"/>
</dbReference>
<evidence type="ECO:0000313" key="10">
    <source>
        <dbReference type="Proteomes" id="UP000199467"/>
    </source>
</evidence>
<dbReference type="SUPFAM" id="SSF55205">
    <property type="entry name" value="EPT/RTPC-like"/>
    <property type="match status" value="2"/>
</dbReference>
<dbReference type="GO" id="GO:0005524">
    <property type="term" value="F:ATP binding"/>
    <property type="evidence" value="ECO:0007669"/>
    <property type="project" value="UniProtKB-KW"/>
</dbReference>
<dbReference type="GO" id="GO:0006396">
    <property type="term" value="P:RNA processing"/>
    <property type="evidence" value="ECO:0007669"/>
    <property type="project" value="UniProtKB-UniRule"/>
</dbReference>
<dbReference type="CDD" id="cd00874">
    <property type="entry name" value="RNA_Cyclase_Class_II"/>
    <property type="match status" value="1"/>
</dbReference>
<evidence type="ECO:0000256" key="1">
    <source>
        <dbReference type="ARBA" id="ARBA00009206"/>
    </source>
</evidence>
<accession>A0A1G6MSK0</accession>
<proteinExistence type="inferred from homology"/>
<dbReference type="RefSeq" id="WP_017678047.1">
    <property type="nucleotide sequence ID" value="NZ_FMZQ01000004.1"/>
</dbReference>
<evidence type="ECO:0000256" key="2">
    <source>
        <dbReference type="ARBA" id="ARBA00022598"/>
    </source>
</evidence>
<name>A0A1G6MSK0_9GAMM</name>
<keyword evidence="10" id="KW-1185">Reference proteome</keyword>